<evidence type="ECO:0000256" key="6">
    <source>
        <dbReference type="PIRSR" id="PIRSR006806-1"/>
    </source>
</evidence>
<dbReference type="Proteomes" id="UP000076871">
    <property type="component" value="Unassembled WGS sequence"/>
</dbReference>
<keyword evidence="7" id="KW-0479">Metal-binding</keyword>
<dbReference type="PANTHER" id="PTHR23407:SF1">
    <property type="entry name" value="5-FORMYLTETRAHYDROFOLATE CYCLO-LIGASE"/>
    <property type="match status" value="1"/>
</dbReference>
<dbReference type="EMBL" id="KV427668">
    <property type="protein sequence ID" value="KZT01215.1"/>
    <property type="molecule type" value="Genomic_DNA"/>
</dbReference>
<keyword evidence="2 6" id="KW-0547">Nucleotide-binding</keyword>
<dbReference type="PIRSF" id="PIRSF006806">
    <property type="entry name" value="FTHF_cligase"/>
    <property type="match status" value="1"/>
</dbReference>
<proteinExistence type="inferred from homology"/>
<evidence type="ECO:0000256" key="3">
    <source>
        <dbReference type="ARBA" id="ARBA00022840"/>
    </source>
</evidence>
<dbReference type="InParanoid" id="A0A165BKD8"/>
<comment type="cofactor">
    <cofactor evidence="7">
        <name>Mg(2+)</name>
        <dbReference type="ChEBI" id="CHEBI:18420"/>
    </cofactor>
</comment>
<dbReference type="GO" id="GO:0005524">
    <property type="term" value="F:ATP binding"/>
    <property type="evidence" value="ECO:0007669"/>
    <property type="project" value="UniProtKB-KW"/>
</dbReference>
<sequence>MAARLRTVSSSDIQQQCRMITELVLASPFFRRSNTVSCYLSMPAGEVDTSALVSAILHSGKTLFVPKIDVTSDGRMAFLKIYSEDDLRTIPSGTYGIKEPDFEWLGRRRHNALDDATETLDLIFMPGVAFDRSLSRLGHGKGYYDRFISSYTDAKSASGARRPLLVALALREQVLEAGEVPAAPYDWKMDVIISPDGMLGVDMMEGSRDDDA</sequence>
<dbReference type="GO" id="GO:0005739">
    <property type="term" value="C:mitochondrion"/>
    <property type="evidence" value="ECO:0007669"/>
    <property type="project" value="TreeGrafter"/>
</dbReference>
<dbReference type="AlphaFoldDB" id="A0A165BKD8"/>
<dbReference type="STRING" id="1314785.A0A165BKD8"/>
<comment type="catalytic activity">
    <reaction evidence="4 7">
        <text>(6S)-5-formyl-5,6,7,8-tetrahydrofolate + ATP = (6R)-5,10-methenyltetrahydrofolate + ADP + phosphate</text>
        <dbReference type="Rhea" id="RHEA:10488"/>
        <dbReference type="ChEBI" id="CHEBI:30616"/>
        <dbReference type="ChEBI" id="CHEBI:43474"/>
        <dbReference type="ChEBI" id="CHEBI:57455"/>
        <dbReference type="ChEBI" id="CHEBI:57457"/>
        <dbReference type="ChEBI" id="CHEBI:456216"/>
        <dbReference type="EC" id="6.3.3.2"/>
    </reaction>
</comment>
<dbReference type="EC" id="6.3.3.2" evidence="5 7"/>
<keyword evidence="9" id="KW-1185">Reference proteome</keyword>
<dbReference type="OrthoDB" id="2015992at2759"/>
<keyword evidence="8" id="KW-0436">Ligase</keyword>
<evidence type="ECO:0000256" key="2">
    <source>
        <dbReference type="ARBA" id="ARBA00022741"/>
    </source>
</evidence>
<dbReference type="InterPro" id="IPR024185">
    <property type="entry name" value="FTHF_cligase-like_sf"/>
</dbReference>
<dbReference type="FunCoup" id="A0A165BKD8">
    <property type="interactions" value="190"/>
</dbReference>
<dbReference type="RefSeq" id="XP_040758955.1">
    <property type="nucleotide sequence ID" value="XM_040913985.1"/>
</dbReference>
<dbReference type="GO" id="GO:0030272">
    <property type="term" value="F:5-formyltetrahydrofolate cyclo-ligase activity"/>
    <property type="evidence" value="ECO:0007669"/>
    <property type="project" value="UniProtKB-EC"/>
</dbReference>
<organism evidence="8 9">
    <name type="scientific">Laetiporus sulphureus 93-53</name>
    <dbReference type="NCBI Taxonomy" id="1314785"/>
    <lineage>
        <taxon>Eukaryota</taxon>
        <taxon>Fungi</taxon>
        <taxon>Dikarya</taxon>
        <taxon>Basidiomycota</taxon>
        <taxon>Agaricomycotina</taxon>
        <taxon>Agaricomycetes</taxon>
        <taxon>Polyporales</taxon>
        <taxon>Laetiporus</taxon>
    </lineage>
</organism>
<dbReference type="InterPro" id="IPR037171">
    <property type="entry name" value="NagB/RpiA_transferase-like"/>
</dbReference>
<dbReference type="InterPro" id="IPR002698">
    <property type="entry name" value="FTHF_cligase"/>
</dbReference>
<evidence type="ECO:0000256" key="5">
    <source>
        <dbReference type="ARBA" id="ARBA00038966"/>
    </source>
</evidence>
<reference evidence="8 9" key="1">
    <citation type="journal article" date="2016" name="Mol. Biol. Evol.">
        <title>Comparative Genomics of Early-Diverging Mushroom-Forming Fungi Provides Insights into the Origins of Lignocellulose Decay Capabilities.</title>
        <authorList>
            <person name="Nagy L.G."/>
            <person name="Riley R."/>
            <person name="Tritt A."/>
            <person name="Adam C."/>
            <person name="Daum C."/>
            <person name="Floudas D."/>
            <person name="Sun H."/>
            <person name="Yadav J.S."/>
            <person name="Pangilinan J."/>
            <person name="Larsson K.H."/>
            <person name="Matsuura K."/>
            <person name="Barry K."/>
            <person name="Labutti K."/>
            <person name="Kuo R."/>
            <person name="Ohm R.A."/>
            <person name="Bhattacharya S.S."/>
            <person name="Shirouzu T."/>
            <person name="Yoshinaga Y."/>
            <person name="Martin F.M."/>
            <person name="Grigoriev I.V."/>
            <person name="Hibbett D.S."/>
        </authorList>
    </citation>
    <scope>NUCLEOTIDE SEQUENCE [LARGE SCALE GENOMIC DNA]</scope>
    <source>
        <strain evidence="8 9">93-53</strain>
    </source>
</reference>
<feature type="binding site" evidence="6">
    <location>
        <begin position="136"/>
        <end position="144"/>
    </location>
    <ligand>
        <name>ATP</name>
        <dbReference type="ChEBI" id="CHEBI:30616"/>
    </ligand>
</feature>
<feature type="binding site" evidence="6">
    <location>
        <position position="46"/>
    </location>
    <ligand>
        <name>substrate</name>
    </ligand>
</feature>
<dbReference type="Pfam" id="PF01812">
    <property type="entry name" value="5-FTHF_cyc-lig"/>
    <property type="match status" value="1"/>
</dbReference>
<evidence type="ECO:0000313" key="9">
    <source>
        <dbReference type="Proteomes" id="UP000076871"/>
    </source>
</evidence>
<dbReference type="GO" id="GO:0035999">
    <property type="term" value="P:tetrahydrofolate interconversion"/>
    <property type="evidence" value="ECO:0007669"/>
    <property type="project" value="TreeGrafter"/>
</dbReference>
<evidence type="ECO:0000256" key="7">
    <source>
        <dbReference type="RuleBase" id="RU361279"/>
    </source>
</evidence>
<comment type="similarity">
    <text evidence="1 7">Belongs to the 5-formyltetrahydrofolate cyclo-ligase family.</text>
</comment>
<evidence type="ECO:0000256" key="4">
    <source>
        <dbReference type="ARBA" id="ARBA00036539"/>
    </source>
</evidence>
<feature type="binding site" evidence="6">
    <location>
        <position position="40"/>
    </location>
    <ligand>
        <name>substrate</name>
    </ligand>
</feature>
<name>A0A165BKD8_9APHY</name>
<dbReference type="PANTHER" id="PTHR23407">
    <property type="entry name" value="ATPASE INHIBITOR/5-FORMYLTETRAHYDROFOLATE CYCLO-LIGASE"/>
    <property type="match status" value="1"/>
</dbReference>
<keyword evidence="3 6" id="KW-0067">ATP-binding</keyword>
<keyword evidence="7" id="KW-0460">Magnesium</keyword>
<dbReference type="GeneID" id="63831013"/>
<dbReference type="GO" id="GO:0046872">
    <property type="term" value="F:metal ion binding"/>
    <property type="evidence" value="ECO:0007669"/>
    <property type="project" value="UniProtKB-KW"/>
</dbReference>
<dbReference type="GO" id="GO:0009396">
    <property type="term" value="P:folic acid-containing compound biosynthetic process"/>
    <property type="evidence" value="ECO:0007669"/>
    <property type="project" value="TreeGrafter"/>
</dbReference>
<dbReference type="Gene3D" id="3.40.50.10420">
    <property type="entry name" value="NagB/RpiA/CoA transferase-like"/>
    <property type="match status" value="1"/>
</dbReference>
<dbReference type="NCBIfam" id="TIGR02727">
    <property type="entry name" value="MTHFS_bact"/>
    <property type="match status" value="1"/>
</dbReference>
<accession>A0A165BKD8</accession>
<gene>
    <name evidence="8" type="ORF">LAESUDRAFT_798194</name>
</gene>
<evidence type="ECO:0000313" key="8">
    <source>
        <dbReference type="EMBL" id="KZT01215.1"/>
    </source>
</evidence>
<dbReference type="SUPFAM" id="SSF100950">
    <property type="entry name" value="NagB/RpiA/CoA transferase-like"/>
    <property type="match status" value="1"/>
</dbReference>
<protein>
    <recommendedName>
        <fullName evidence="5 7">5-formyltetrahydrofolate cyclo-ligase</fullName>
        <ecNumber evidence="5 7">6.3.3.2</ecNumber>
    </recommendedName>
</protein>
<evidence type="ECO:0000256" key="1">
    <source>
        <dbReference type="ARBA" id="ARBA00010638"/>
    </source>
</evidence>